<dbReference type="Proteomes" id="UP000807025">
    <property type="component" value="Unassembled WGS sequence"/>
</dbReference>
<reference evidence="1" key="1">
    <citation type="submission" date="2020-11" db="EMBL/GenBank/DDBJ databases">
        <authorList>
            <consortium name="DOE Joint Genome Institute"/>
            <person name="Ahrendt S."/>
            <person name="Riley R."/>
            <person name="Andreopoulos W."/>
            <person name="Labutti K."/>
            <person name="Pangilinan J."/>
            <person name="Ruiz-Duenas F.J."/>
            <person name="Barrasa J.M."/>
            <person name="Sanchez-Garcia M."/>
            <person name="Camarero S."/>
            <person name="Miyauchi S."/>
            <person name="Serrano A."/>
            <person name="Linde D."/>
            <person name="Babiker R."/>
            <person name="Drula E."/>
            <person name="Ayuso-Fernandez I."/>
            <person name="Pacheco R."/>
            <person name="Padilla G."/>
            <person name="Ferreira P."/>
            <person name="Barriuso J."/>
            <person name="Kellner H."/>
            <person name="Castanera R."/>
            <person name="Alfaro M."/>
            <person name="Ramirez L."/>
            <person name="Pisabarro A.G."/>
            <person name="Kuo A."/>
            <person name="Tritt A."/>
            <person name="Lipzen A."/>
            <person name="He G."/>
            <person name="Yan M."/>
            <person name="Ng V."/>
            <person name="Cullen D."/>
            <person name="Martin F."/>
            <person name="Rosso M.-N."/>
            <person name="Henrissat B."/>
            <person name="Hibbett D."/>
            <person name="Martinez A.T."/>
            <person name="Grigoriev I.V."/>
        </authorList>
    </citation>
    <scope>NUCLEOTIDE SEQUENCE</scope>
    <source>
        <strain evidence="1">ATCC 90797</strain>
    </source>
</reference>
<name>A0A9P5ZVM6_PLEER</name>
<evidence type="ECO:0000313" key="2">
    <source>
        <dbReference type="Proteomes" id="UP000807025"/>
    </source>
</evidence>
<gene>
    <name evidence="1" type="ORF">BDN71DRAFT_1508040</name>
</gene>
<evidence type="ECO:0008006" key="3">
    <source>
        <dbReference type="Google" id="ProtNLM"/>
    </source>
</evidence>
<sequence>MGATFTQLILSYDIACQWSQNLREQMDTQHTEAMQIPDEIFILICFVIPKFHIYGHGRACQDAYSLNNLCGVGQTDGEDPERWWAHINPVSMSTRLMGPGSRSDTIDDHTCAWNWRKIVGLHTCKSSLLERYRQAFLLSAKHTALHARYSQNFPSDVRDEWEEWVGAWEDDRESQPNPYSETIIRSTMAEVRLELAQEEARDGAFGGEEDDERMCVNSFLYRGLELEEQQRNLRLRHPNQERTTLQAAELQEKRNTLSRRILSWRLVQNRYMPGIFTEARGQAQAELQSEEQTLFLPSHVTPAPRSISHLCAIEACLRVTQADDALTETRRLLRIMLGLADYRWTQVSHGQGPRTRARALVDHYKARLQLATEAYRTARKALVQLDPLGSWIGRLRELQDGDIRWPTREEGEEMQGTSEEIGDSLRVEWLRSRARTARWSEEHILVIDEMNHVLHYLEWKSSSWTAQIGKRAAGPELDEGLKAYAVKSAMMFGDMKDRFHSHWSPETLSSNYILFE</sequence>
<dbReference type="PANTHER" id="PTHR33104">
    <property type="entry name" value="SI:DKEY-29D5.2"/>
    <property type="match status" value="1"/>
</dbReference>
<proteinExistence type="predicted"/>
<dbReference type="AlphaFoldDB" id="A0A9P5ZVM6"/>
<organism evidence="1 2">
    <name type="scientific">Pleurotus eryngii</name>
    <name type="common">Boletus of the steppes</name>
    <dbReference type="NCBI Taxonomy" id="5323"/>
    <lineage>
        <taxon>Eukaryota</taxon>
        <taxon>Fungi</taxon>
        <taxon>Dikarya</taxon>
        <taxon>Basidiomycota</taxon>
        <taxon>Agaricomycotina</taxon>
        <taxon>Agaricomycetes</taxon>
        <taxon>Agaricomycetidae</taxon>
        <taxon>Agaricales</taxon>
        <taxon>Pleurotineae</taxon>
        <taxon>Pleurotaceae</taxon>
        <taxon>Pleurotus</taxon>
    </lineage>
</organism>
<dbReference type="Pfam" id="PF18758">
    <property type="entry name" value="KDZ"/>
    <property type="match status" value="1"/>
</dbReference>
<evidence type="ECO:0000313" key="1">
    <source>
        <dbReference type="EMBL" id="KAF9493978.1"/>
    </source>
</evidence>
<dbReference type="EMBL" id="MU154578">
    <property type="protein sequence ID" value="KAF9493978.1"/>
    <property type="molecule type" value="Genomic_DNA"/>
</dbReference>
<dbReference type="OrthoDB" id="2804062at2759"/>
<protein>
    <recommendedName>
        <fullName evidence="3">CxC2-like cysteine cluster KDZ transposase-associated domain-containing protein</fullName>
    </recommendedName>
</protein>
<dbReference type="InterPro" id="IPR040521">
    <property type="entry name" value="KDZ"/>
</dbReference>
<comment type="caution">
    <text evidence="1">The sequence shown here is derived from an EMBL/GenBank/DDBJ whole genome shotgun (WGS) entry which is preliminary data.</text>
</comment>
<dbReference type="PANTHER" id="PTHR33104:SF2">
    <property type="entry name" value="CXC3 LIKE CYSTEINE CLUSTER DOMAIN-CONTAINING PROTEIN"/>
    <property type="match status" value="1"/>
</dbReference>
<keyword evidence="2" id="KW-1185">Reference proteome</keyword>
<accession>A0A9P5ZVM6</accession>